<evidence type="ECO:0000313" key="5">
    <source>
        <dbReference type="Proteomes" id="UP000492821"/>
    </source>
</evidence>
<keyword evidence="5" id="KW-1185">Reference proteome</keyword>
<reference evidence="6" key="2">
    <citation type="submission" date="2020-10" db="UniProtKB">
        <authorList>
            <consortium name="WormBaseParasite"/>
        </authorList>
    </citation>
    <scope>IDENTIFICATION</scope>
</reference>
<dbReference type="WBParaSite" id="Pan_g17010.t1">
    <property type="protein sequence ID" value="Pan_g17010.t1"/>
    <property type="gene ID" value="Pan_g17010"/>
</dbReference>
<evidence type="ECO:0000256" key="1">
    <source>
        <dbReference type="ARBA" id="ARBA00023157"/>
    </source>
</evidence>
<name>A0A7E4V7G8_PANRE</name>
<keyword evidence="3" id="KW-0732">Signal</keyword>
<proteinExistence type="predicted"/>
<reference evidence="5" key="1">
    <citation type="journal article" date="2013" name="Genetics">
        <title>The draft genome and transcriptome of Panagrellus redivivus are shaped by the harsh demands of a free-living lifestyle.</title>
        <authorList>
            <person name="Srinivasan J."/>
            <person name="Dillman A.R."/>
            <person name="Macchietto M.G."/>
            <person name="Heikkinen L."/>
            <person name="Lakso M."/>
            <person name="Fracchia K.M."/>
            <person name="Antoshechkin I."/>
            <person name="Mortazavi A."/>
            <person name="Wong G."/>
            <person name="Sternberg P.W."/>
        </authorList>
    </citation>
    <scope>NUCLEOTIDE SEQUENCE [LARGE SCALE GENOMIC DNA]</scope>
    <source>
        <strain evidence="5">MT8872</strain>
    </source>
</reference>
<accession>A0A7E4V7G8</accession>
<feature type="chain" id="PRO_5028972387" evidence="3">
    <location>
        <begin position="19"/>
        <end position="2518"/>
    </location>
</feature>
<dbReference type="Proteomes" id="UP000492821">
    <property type="component" value="Unassembled WGS sequence"/>
</dbReference>
<keyword evidence="2" id="KW-0768">Sushi</keyword>
<evidence type="ECO:0000259" key="4">
    <source>
        <dbReference type="PROSITE" id="PS50923"/>
    </source>
</evidence>
<comment type="caution">
    <text evidence="2">Lacks conserved residue(s) required for the propagation of feature annotation.</text>
</comment>
<dbReference type="InterPro" id="IPR000436">
    <property type="entry name" value="Sushi_SCR_CCP_dom"/>
</dbReference>
<evidence type="ECO:0000256" key="3">
    <source>
        <dbReference type="SAM" id="SignalP"/>
    </source>
</evidence>
<feature type="signal peptide" evidence="3">
    <location>
        <begin position="1"/>
        <end position="18"/>
    </location>
</feature>
<feature type="domain" description="Sushi" evidence="4">
    <location>
        <begin position="97"/>
        <end position="172"/>
    </location>
</feature>
<protein>
    <submittedName>
        <fullName evidence="6">Sushi domain-containing protein</fullName>
    </submittedName>
</protein>
<sequence length="2518" mass="273210">MRLCIAVIAAFVATVVNAGCPEVATAAKNNKVVLVSSCVKDSSGQYPHGCIGTLACADNYYFANQQYADGIPIACRQNLWIDSTGVSANFDISQCLPGCPSYDFQNATVTKLTPAQDTLRNQKKNYYKEGTIIETSCKSGFYFTEAYNRQNNADKYQCEKGTWVDVYGDCDADGVNVRPGNCEAYCTPLSSANLTNAEFNLEPCDDEYITYNGNPLVLSDSLYEIKCKNGTTNLDGFNTQTLTCQSQYSYYDPDAQNDNAAVLPCVNSICAEYVNPDAHTTVSPKTQCQRSDCGNVAEGCEIVSKCADGYFNRDPDYADGLNLICQNSKWVDSCTQQPPTGNKCEPGCKVPSLQNAVALNGNNQNYTYLNNQFYPQNAILETQCKPGYAFADPDNRKRGSDKYSCVGGSPPWKNVNNPADSNPAPGQCLPTCAALNGGLSVVTTIDPTRNGQSVTANGKTQVVYDAQYQFACADGYSPANNGKPQQTLVCKGDDKGYYNPDTGKYTNSPLLCIADGCPALNAANIDKNAYIANSNGCQLNGEYEKDGCKITIKCKAKTYYFENPDYANGETLTCKSGKWLDKNNKPVNPNNGIYSDKCVGGCAALTASDMPNADFVKKPTGAYMVHKNGADEVWADQALVTTKCKDGFGRQNPKENPIEQYICNDGDFTNIQNNQKHENPGACVPLCPLPVLQAGTKIVNTIADSDQTTLNGIKYVYPNTEVDIACDEAFELPKKDDYPTGVQQLICKGGKDGYASKNGNNNNVVPATCKKAGAKGCDPITQQSVPGAQVDLSNCEIKDGLAPAGCKASIKCKAGYYAANTDGTPADANQQALLCEAGLNGWKDIGTKKPNTHHIICLPGCPAGQISNRAEIVKQPANDELVFVGTQQYYKQGAIVNVKCQPEYVPKTAPERAAPTIPYKCEGGSDTTPWVNAITNNAESQPGATCSSVCSAIQTPAEGTTAIQSPGFFAHNGEAVVVEGESYIFKCTDNYKYPANSSPAASGQQQLVCKDDKSGYLDKNNNKYVKKPQSCERGTPAGCKSWLENGLPDGVQLADKQNCNLSNGLVQPGCKATVVCSSNFYPKSLHYQVPGKQQIECVDNGRESHWKDVNNGDVVTQLLDCSEGCESPDPLVNAVYTKNRPIPSVSNGNKQLFVPGTEVTVKCKSGTVPIGGDPENAQNPMTYVCKGGAKNWLNNATDLNEPKPGSICQPVCNALSPYPEGVRTVEAPGSFYLGDQLVVRDGSQYTFTCSPGYHYPKVSTPKNNRQTVKCVKGQFIDKDSKSNVDRPKECIREIGKGCKDLAQDNQIASEQCPDNVASHGNGCALQVKCKPGFYPADSKYQPDGTQNLVCKDGNDWIDQFGRKVLDGLKCLPGCVVPEDNGSSNSYVSDKPSDLLKIGNQVYAKQGTVIEAKCRNDGVVWQPDVSKTPEPHQFTCKGGDQKYERNDDKKAFLNPGDGCVGTCPAADLDLPETVRASQTPSVFNYDGDNLIFADTAYELKCQNEFVYPKNSPYSVPRKQVLACDGAKRELVDKTNRQNKDAKPVNCVPADNANLCPAIPQNDETTLVNELSCIKKAGYYPSQCKMELSCKPGYYPENADYQPQPGKQVLTCQSSGRGWADQRYNPVTKPLKCIKGCVEEPTLQAANVNQKTTINNFILGEEQVSCVSEETTTVNKIKTLSIDNAYYCPKDKKTGVLNSFVDKSCTNACAALVGPYPEGARPRYVGQKITNNGRQYVPNNAEYVFKCDNGYTYPKSSPYSKNGIQVLKCNGKTNKYVDPLNSAAGDVPIAPCEKVKGCREIEQTDPNVQSSLLSCSRSDGYALGNCVVKNQCKQGSYPKNPKYLQDGNEEIICSPDGRGWLNQFGDVITEPFECVPGCVKQTSGLASRLIVENNTKTEDYMYVENSAGQTIAECLSVDKIKSISDIIQRIQAHDHKFYCNLKQKLENDKIDYYYNSFCKQTCRQLKSPLPPHVNIEKVPQTFEWDGMVYVPSNEKYVLKCAPGYEYPQGSTAAPRGSQTLVCNGASHFYDDAATGVHKAPVLGCVPVSGCPALPAPSAGAVVEYKGCTKKGAVYADGCKVSTTCKEGYYPVDKSLWPTQGQELTCNLAANNNFITSNGKPVTKFLTCRKGCVKKDPEADVHTNVDENKDYTTVMDYSGRVLAKCVSTETIKHEIEVRSQLNSKYYCRVNRTDANTNTYYDDYCDNACKTLQEPLPSGVVIKHKPPYFPHAGNTYVVANAQYELTCPKGYSYPANDPHVSSGTQQLVCNGVTHLYEDKKTGKVNPPIVACQKTLGCQELPPASEGVKYEQSNCKENGDTVEAGCEVTVSCEDGYYPSENAYLKPGNQKLTCDKDSISWLDQFDNSVESPLTCIKGCIKRGENEAALGVDAYYAKKVYNLPRNLIIECSGSRLQAEAAAKRGPPEHDFYCKEDADGSGAGKVIKSISPCSHACVAIPTPDGATVKSSPQRPPIEFAGEQYVQAEHKYVFECSGGNTIQLTCNGDTGNYADQDGNEQQGAPQC</sequence>
<organism evidence="5 6">
    <name type="scientific">Panagrellus redivivus</name>
    <name type="common">Microworm</name>
    <dbReference type="NCBI Taxonomy" id="6233"/>
    <lineage>
        <taxon>Eukaryota</taxon>
        <taxon>Metazoa</taxon>
        <taxon>Ecdysozoa</taxon>
        <taxon>Nematoda</taxon>
        <taxon>Chromadorea</taxon>
        <taxon>Rhabditida</taxon>
        <taxon>Tylenchina</taxon>
        <taxon>Panagrolaimomorpha</taxon>
        <taxon>Panagrolaimoidea</taxon>
        <taxon>Panagrolaimidae</taxon>
        <taxon>Panagrellus</taxon>
    </lineage>
</organism>
<keyword evidence="1" id="KW-1015">Disulfide bond</keyword>
<evidence type="ECO:0000313" key="6">
    <source>
        <dbReference type="WBParaSite" id="Pan_g17010.t1"/>
    </source>
</evidence>
<evidence type="ECO:0000256" key="2">
    <source>
        <dbReference type="PROSITE-ProRule" id="PRU00302"/>
    </source>
</evidence>
<dbReference type="PROSITE" id="PS50923">
    <property type="entry name" value="SUSHI"/>
    <property type="match status" value="1"/>
</dbReference>